<dbReference type="PANTHER" id="PTHR30069:SF29">
    <property type="entry name" value="HEMOGLOBIN AND HEMOGLOBIN-HAPTOGLOBIN-BINDING PROTEIN 1-RELATED"/>
    <property type="match status" value="1"/>
</dbReference>
<comment type="subcellular location">
    <subcellularLocation>
        <location evidence="1 10">Cell outer membrane</location>
        <topology evidence="1 10">Multi-pass membrane protein</topology>
    </subcellularLocation>
</comment>
<dbReference type="InterPro" id="IPR000531">
    <property type="entry name" value="Beta-barrel_TonB"/>
</dbReference>
<keyword evidence="3 10" id="KW-1134">Transmembrane beta strand</keyword>
<evidence type="ECO:0000256" key="9">
    <source>
        <dbReference type="ARBA" id="ARBA00023237"/>
    </source>
</evidence>
<name>A0A1H3C5V4_9FLAO</name>
<evidence type="ECO:0000256" key="1">
    <source>
        <dbReference type="ARBA" id="ARBA00004571"/>
    </source>
</evidence>
<dbReference type="PANTHER" id="PTHR30069">
    <property type="entry name" value="TONB-DEPENDENT OUTER MEMBRANE RECEPTOR"/>
    <property type="match status" value="1"/>
</dbReference>
<evidence type="ECO:0000313" key="15">
    <source>
        <dbReference type="EMBL" id="SDX49547.1"/>
    </source>
</evidence>
<dbReference type="Proteomes" id="UP000198569">
    <property type="component" value="Unassembled WGS sequence"/>
</dbReference>
<keyword evidence="6 11" id="KW-0798">TonB box</keyword>
<evidence type="ECO:0000256" key="11">
    <source>
        <dbReference type="RuleBase" id="RU003357"/>
    </source>
</evidence>
<dbReference type="GO" id="GO:0015344">
    <property type="term" value="F:siderophore uptake transmembrane transporter activity"/>
    <property type="evidence" value="ECO:0007669"/>
    <property type="project" value="TreeGrafter"/>
</dbReference>
<keyword evidence="9 10" id="KW-0998">Cell outer membrane</keyword>
<evidence type="ECO:0000256" key="6">
    <source>
        <dbReference type="ARBA" id="ARBA00023077"/>
    </source>
</evidence>
<keyword evidence="7 10" id="KW-0472">Membrane</keyword>
<feature type="domain" description="TonB-dependent receptor-like beta-barrel" evidence="13">
    <location>
        <begin position="167"/>
        <end position="582"/>
    </location>
</feature>
<dbReference type="SUPFAM" id="SSF56935">
    <property type="entry name" value="Porins"/>
    <property type="match status" value="1"/>
</dbReference>
<evidence type="ECO:0000256" key="12">
    <source>
        <dbReference type="SAM" id="SignalP"/>
    </source>
</evidence>
<feature type="domain" description="TonB-dependent receptor plug" evidence="14">
    <location>
        <begin position="39"/>
        <end position="142"/>
    </location>
</feature>
<evidence type="ECO:0000256" key="3">
    <source>
        <dbReference type="ARBA" id="ARBA00022452"/>
    </source>
</evidence>
<keyword evidence="4 10" id="KW-0812">Transmembrane</keyword>
<dbReference type="InterPro" id="IPR037066">
    <property type="entry name" value="Plug_dom_sf"/>
</dbReference>
<dbReference type="EMBL" id="FNMV01000011">
    <property type="protein sequence ID" value="SDX49547.1"/>
    <property type="molecule type" value="Genomic_DNA"/>
</dbReference>
<evidence type="ECO:0000256" key="4">
    <source>
        <dbReference type="ARBA" id="ARBA00022692"/>
    </source>
</evidence>
<dbReference type="Gene3D" id="2.40.170.20">
    <property type="entry name" value="TonB-dependent receptor, beta-barrel domain"/>
    <property type="match status" value="1"/>
</dbReference>
<feature type="signal peptide" evidence="12">
    <location>
        <begin position="1"/>
        <end position="20"/>
    </location>
</feature>
<protein>
    <submittedName>
        <fullName evidence="15">Iron complex outermembrane recepter protein</fullName>
    </submittedName>
</protein>
<evidence type="ECO:0000256" key="7">
    <source>
        <dbReference type="ARBA" id="ARBA00023136"/>
    </source>
</evidence>
<organism evidence="15 16">
    <name type="scientific">Flavobacterium degerlachei</name>
    <dbReference type="NCBI Taxonomy" id="229203"/>
    <lineage>
        <taxon>Bacteria</taxon>
        <taxon>Pseudomonadati</taxon>
        <taxon>Bacteroidota</taxon>
        <taxon>Flavobacteriia</taxon>
        <taxon>Flavobacteriales</taxon>
        <taxon>Flavobacteriaceae</taxon>
        <taxon>Flavobacterium</taxon>
    </lineage>
</organism>
<evidence type="ECO:0000259" key="14">
    <source>
        <dbReference type="Pfam" id="PF07715"/>
    </source>
</evidence>
<dbReference type="InterPro" id="IPR012910">
    <property type="entry name" value="Plug_dom"/>
</dbReference>
<dbReference type="InterPro" id="IPR036942">
    <property type="entry name" value="Beta-barrel_TonB_sf"/>
</dbReference>
<dbReference type="RefSeq" id="WP_091433722.1">
    <property type="nucleotide sequence ID" value="NZ_FNMV01000011.1"/>
</dbReference>
<evidence type="ECO:0000256" key="2">
    <source>
        <dbReference type="ARBA" id="ARBA00022448"/>
    </source>
</evidence>
<dbReference type="STRING" id="229203.SAMN05444338_11112"/>
<dbReference type="OrthoDB" id="9762903at2"/>
<evidence type="ECO:0000256" key="10">
    <source>
        <dbReference type="PROSITE-ProRule" id="PRU01360"/>
    </source>
</evidence>
<keyword evidence="5 12" id="KW-0732">Signal</keyword>
<accession>A0A1H3C5V4</accession>
<dbReference type="GO" id="GO:0044718">
    <property type="term" value="P:siderophore transmembrane transport"/>
    <property type="evidence" value="ECO:0007669"/>
    <property type="project" value="TreeGrafter"/>
</dbReference>
<reference evidence="16" key="1">
    <citation type="submission" date="2016-10" db="EMBL/GenBank/DDBJ databases">
        <authorList>
            <person name="Varghese N."/>
            <person name="Submissions S."/>
        </authorList>
    </citation>
    <scope>NUCLEOTIDE SEQUENCE [LARGE SCALE GENOMIC DNA]</scope>
    <source>
        <strain evidence="16">DSM 15718</strain>
    </source>
</reference>
<dbReference type="Pfam" id="PF07715">
    <property type="entry name" value="Plug"/>
    <property type="match status" value="1"/>
</dbReference>
<evidence type="ECO:0000256" key="5">
    <source>
        <dbReference type="ARBA" id="ARBA00022729"/>
    </source>
</evidence>
<dbReference type="AlphaFoldDB" id="A0A1H3C5V4"/>
<dbReference type="Gene3D" id="2.170.130.10">
    <property type="entry name" value="TonB-dependent receptor, plug domain"/>
    <property type="match status" value="1"/>
</dbReference>
<dbReference type="Pfam" id="PF00593">
    <property type="entry name" value="TonB_dep_Rec_b-barrel"/>
    <property type="match status" value="1"/>
</dbReference>
<evidence type="ECO:0000313" key="16">
    <source>
        <dbReference type="Proteomes" id="UP000198569"/>
    </source>
</evidence>
<sequence length="608" mass="69370">MTINKLFLSSFLFLCQFISAQQDTISLQEVKISDSQLKKFSSTQSVQQLNDSIISKNQASLTSLLNYNTVIYFKENGLGMVSSPSFRGTTAQQTAVIWNGININSQLLGQTDFNTITTQDFNSIVVRAGGGSAIYGTSAIGGSIHLNNELDFKDTFSNEVKLQYGSFNTFGAHYKLVASNDKWSSQFSLSRNSSDNDYDYLGTTKKNENGQYENSSYSLNVGYRFDSKNIIKLYSQFFDGERHFSGTLTAPSKSKYLDLNTRNLVEWDGFYGSFVSKVKVAFLTEKYKYFEDKEESFFTNGKAETFIVKHDLSYNINSRINLNSIIDFTQTTADGSDLLSKKRQVTSGVLLMNHQLLEKLEYQLSLRKEITNTYDSPFLYSVGAKYEATKKYTVKVNASRNFRIPSFNDLYWQQGGNPNLRPENAYQYELGQEIGFKTIRFSATAFLNKINDLISWKPNSSGIWQPENTKKVTTYGLESNFTFDKKIGNHAIIWSNNYAYTVSENEETNLQLIYVPFHKLTSTMSYSYKSASFFCQFLYNGKVFTSTDNFYELKDYSVTNLGFNYEFGENNMFKAGFQVLNVLNEKYQSVVSRPMPGRNYSINLIFKL</sequence>
<dbReference type="InterPro" id="IPR039426">
    <property type="entry name" value="TonB-dep_rcpt-like"/>
</dbReference>
<dbReference type="PROSITE" id="PS52016">
    <property type="entry name" value="TONB_DEPENDENT_REC_3"/>
    <property type="match status" value="1"/>
</dbReference>
<feature type="chain" id="PRO_5011592748" evidence="12">
    <location>
        <begin position="21"/>
        <end position="608"/>
    </location>
</feature>
<keyword evidence="2 10" id="KW-0813">Transport</keyword>
<comment type="similarity">
    <text evidence="10 11">Belongs to the TonB-dependent receptor family.</text>
</comment>
<keyword evidence="16" id="KW-1185">Reference proteome</keyword>
<gene>
    <name evidence="15" type="ORF">SAMN05444338_11112</name>
</gene>
<evidence type="ECO:0000259" key="13">
    <source>
        <dbReference type="Pfam" id="PF00593"/>
    </source>
</evidence>
<proteinExistence type="inferred from homology"/>
<dbReference type="GO" id="GO:0009279">
    <property type="term" value="C:cell outer membrane"/>
    <property type="evidence" value="ECO:0007669"/>
    <property type="project" value="UniProtKB-SubCell"/>
</dbReference>
<keyword evidence="8" id="KW-0675">Receptor</keyword>
<evidence type="ECO:0000256" key="8">
    <source>
        <dbReference type="ARBA" id="ARBA00023170"/>
    </source>
</evidence>